<dbReference type="PANTHER" id="PTHR47540">
    <property type="entry name" value="THIAMINE REPRESSIBLE GENES REGULATORY PROTEIN THI5"/>
    <property type="match status" value="1"/>
</dbReference>
<keyword evidence="4" id="KW-0238">DNA-binding</keyword>
<gene>
    <name evidence="8" type="ORF">C8Q69DRAFT_459874</name>
</gene>
<dbReference type="GO" id="GO:0045944">
    <property type="term" value="P:positive regulation of transcription by RNA polymerase II"/>
    <property type="evidence" value="ECO:0007669"/>
    <property type="project" value="TreeGrafter"/>
</dbReference>
<dbReference type="GO" id="GO:0006351">
    <property type="term" value="P:DNA-templated transcription"/>
    <property type="evidence" value="ECO:0007669"/>
    <property type="project" value="InterPro"/>
</dbReference>
<dbReference type="Pfam" id="PF04082">
    <property type="entry name" value="Fungal_trans"/>
    <property type="match status" value="1"/>
</dbReference>
<dbReference type="VEuPathDB" id="FungiDB:C8Q69DRAFT_459874"/>
<keyword evidence="9" id="KW-1185">Reference proteome</keyword>
<evidence type="ECO:0000256" key="5">
    <source>
        <dbReference type="ARBA" id="ARBA00023163"/>
    </source>
</evidence>
<keyword evidence="6" id="KW-0539">Nucleus</keyword>
<evidence type="ECO:0000256" key="3">
    <source>
        <dbReference type="ARBA" id="ARBA00023015"/>
    </source>
</evidence>
<evidence type="ECO:0000256" key="6">
    <source>
        <dbReference type="ARBA" id="ARBA00023242"/>
    </source>
</evidence>
<dbReference type="InterPro" id="IPR007219">
    <property type="entry name" value="XnlR_reg_dom"/>
</dbReference>
<dbReference type="GO" id="GO:0008270">
    <property type="term" value="F:zinc ion binding"/>
    <property type="evidence" value="ECO:0007669"/>
    <property type="project" value="InterPro"/>
</dbReference>
<comment type="caution">
    <text evidence="8">The sequence shown here is derived from an EMBL/GenBank/DDBJ whole genome shotgun (WGS) entry which is preliminary data.</text>
</comment>
<dbReference type="CDD" id="cd12148">
    <property type="entry name" value="fungal_TF_MHR"/>
    <property type="match status" value="1"/>
</dbReference>
<evidence type="ECO:0000313" key="9">
    <source>
        <dbReference type="Proteomes" id="UP000283841"/>
    </source>
</evidence>
<proteinExistence type="predicted"/>
<dbReference type="GO" id="GO:0005634">
    <property type="term" value="C:nucleus"/>
    <property type="evidence" value="ECO:0007669"/>
    <property type="project" value="UniProtKB-SubCell"/>
</dbReference>
<evidence type="ECO:0000259" key="7">
    <source>
        <dbReference type="SMART" id="SM00906"/>
    </source>
</evidence>
<keyword evidence="3" id="KW-0805">Transcription regulation</keyword>
<dbReference type="PANTHER" id="PTHR47540:SF1">
    <property type="entry name" value="ACTIVATOR OF STRESS GENES 1-RELATED"/>
    <property type="match status" value="1"/>
</dbReference>
<dbReference type="RefSeq" id="XP_028488361.1">
    <property type="nucleotide sequence ID" value="XM_028630111.1"/>
</dbReference>
<name>A0A443I3W3_BYSSP</name>
<keyword evidence="5" id="KW-0804">Transcription</keyword>
<accession>A0A443I3W3</accession>
<organism evidence="8 9">
    <name type="scientific">Byssochlamys spectabilis</name>
    <name type="common">Paecilomyces variotii</name>
    <dbReference type="NCBI Taxonomy" id="264951"/>
    <lineage>
        <taxon>Eukaryota</taxon>
        <taxon>Fungi</taxon>
        <taxon>Dikarya</taxon>
        <taxon>Ascomycota</taxon>
        <taxon>Pezizomycotina</taxon>
        <taxon>Eurotiomycetes</taxon>
        <taxon>Eurotiomycetidae</taxon>
        <taxon>Eurotiales</taxon>
        <taxon>Thermoascaceae</taxon>
        <taxon>Paecilomyces</taxon>
    </lineage>
</organism>
<dbReference type="InterPro" id="IPR051711">
    <property type="entry name" value="Stress_Response_Reg"/>
</dbReference>
<protein>
    <submittedName>
        <fullName evidence="8">Fungal-specific transcription factor domain-containing protein</fullName>
    </submittedName>
</protein>
<dbReference type="SMART" id="SM00906">
    <property type="entry name" value="Fungal_trans"/>
    <property type="match status" value="1"/>
</dbReference>
<evidence type="ECO:0000313" key="8">
    <source>
        <dbReference type="EMBL" id="RWQ98716.1"/>
    </source>
</evidence>
<sequence>MIERGGCRKGGGAWCNTYHSHCGRLALLCTIRDRCSQMLTNSLQQILLQMDLREAFGWHRSISPFHLGNRIMSDTGVLPTKSRAKELVSIAVENAFCLLTFIHRPSCDRAIDRLYEDSANGISVTEDKELPLLISLCALGELFSGGEDRSEEYFRLARQLLDFAVCRDISSLQAILTIAIYLQSRSMALTCRDFVSAGVAAMRRVRETHCIEGTEDPIAKEVLKRSFWTLWTLDVYLTCILGLPRLVDEDITDLDLPSEVEDDLSSRSNSRESRENLLKEKALLTAANAHTRLTMIQERILKCIYPVDEYSFVSENTFRVNYQVVLSIEKELETWFSEVSRMQYLRVPNDDIRRAEILLLIAHCRVQMALYLPFLHHIRKPSSGENSSQIHSFACAMACIKAAMQEVSLAVQLQSQGLLAGCYWFLPSVTFTAVMTLLMSVLANRRDPKAYEKLDAAEKGTNVLVEITSSSQPFRECLNILMALIGELKAGLNVHVISPESGTSSAANLDITQVSVPTCEALGTWPVLTEPTQMSAFMTDLDADMYNNRSPFAPSAFDLYDAINGSGNPPYNFFGPGGAYIG</sequence>
<dbReference type="Proteomes" id="UP000283841">
    <property type="component" value="Unassembled WGS sequence"/>
</dbReference>
<feature type="domain" description="Xylanolytic transcriptional activator regulatory" evidence="7">
    <location>
        <begin position="191"/>
        <end position="263"/>
    </location>
</feature>
<dbReference type="STRING" id="264951.A0A443I3W3"/>
<dbReference type="AlphaFoldDB" id="A0A443I3W3"/>
<keyword evidence="2" id="KW-0862">Zinc</keyword>
<evidence type="ECO:0000256" key="4">
    <source>
        <dbReference type="ARBA" id="ARBA00023125"/>
    </source>
</evidence>
<dbReference type="GeneID" id="39599388"/>
<evidence type="ECO:0000256" key="1">
    <source>
        <dbReference type="ARBA" id="ARBA00004123"/>
    </source>
</evidence>
<dbReference type="GO" id="GO:0043565">
    <property type="term" value="F:sequence-specific DNA binding"/>
    <property type="evidence" value="ECO:0007669"/>
    <property type="project" value="TreeGrafter"/>
</dbReference>
<reference evidence="8 9" key="1">
    <citation type="journal article" date="2018" name="Front. Microbiol.">
        <title>Genomic and genetic insights into a cosmopolitan fungus, Paecilomyces variotii (Eurotiales).</title>
        <authorList>
            <person name="Urquhart A.S."/>
            <person name="Mondo S.J."/>
            <person name="Makela M.R."/>
            <person name="Hane J.K."/>
            <person name="Wiebenga A."/>
            <person name="He G."/>
            <person name="Mihaltcheva S."/>
            <person name="Pangilinan J."/>
            <person name="Lipzen A."/>
            <person name="Barry K."/>
            <person name="de Vries R.P."/>
            <person name="Grigoriev I.V."/>
            <person name="Idnurm A."/>
        </authorList>
    </citation>
    <scope>NUCLEOTIDE SEQUENCE [LARGE SCALE GENOMIC DNA]</scope>
    <source>
        <strain evidence="8 9">CBS 101075</strain>
    </source>
</reference>
<comment type="subcellular location">
    <subcellularLocation>
        <location evidence="1">Nucleus</location>
    </subcellularLocation>
</comment>
<evidence type="ECO:0000256" key="2">
    <source>
        <dbReference type="ARBA" id="ARBA00022833"/>
    </source>
</evidence>
<dbReference type="EMBL" id="RCNU01000002">
    <property type="protein sequence ID" value="RWQ98716.1"/>
    <property type="molecule type" value="Genomic_DNA"/>
</dbReference>